<proteinExistence type="predicted"/>
<name>A0AAC9I4C6_9FLAO</name>
<accession>A0AAC9I4C6</accession>
<evidence type="ECO:0000313" key="2">
    <source>
        <dbReference type="EMBL" id="AOW09337.1"/>
    </source>
</evidence>
<keyword evidence="3" id="KW-1185">Reference proteome</keyword>
<dbReference type="SMART" id="SM00342">
    <property type="entry name" value="HTH_ARAC"/>
    <property type="match status" value="1"/>
</dbReference>
<gene>
    <name evidence="2" type="ORF">EM308_07345</name>
</gene>
<dbReference type="GO" id="GO:0043565">
    <property type="term" value="F:sequence-specific DNA binding"/>
    <property type="evidence" value="ECO:0007669"/>
    <property type="project" value="InterPro"/>
</dbReference>
<dbReference type="Gene3D" id="1.10.10.60">
    <property type="entry name" value="Homeodomain-like"/>
    <property type="match status" value="1"/>
</dbReference>
<dbReference type="InterPro" id="IPR046532">
    <property type="entry name" value="DUF6597"/>
</dbReference>
<protein>
    <submittedName>
        <fullName evidence="2">Transcriptional regulator</fullName>
    </submittedName>
</protein>
<evidence type="ECO:0000259" key="1">
    <source>
        <dbReference type="PROSITE" id="PS01124"/>
    </source>
</evidence>
<dbReference type="KEGG" id="fgl:EM308_07345"/>
<dbReference type="EMBL" id="CP017479">
    <property type="protein sequence ID" value="AOW09337.1"/>
    <property type="molecule type" value="Genomic_DNA"/>
</dbReference>
<dbReference type="InterPro" id="IPR018060">
    <property type="entry name" value="HTH_AraC"/>
</dbReference>
<evidence type="ECO:0000313" key="3">
    <source>
        <dbReference type="Proteomes" id="UP000175968"/>
    </source>
</evidence>
<dbReference type="Pfam" id="PF20240">
    <property type="entry name" value="DUF6597"/>
    <property type="match status" value="1"/>
</dbReference>
<dbReference type="GO" id="GO:0003700">
    <property type="term" value="F:DNA-binding transcription factor activity"/>
    <property type="evidence" value="ECO:0007669"/>
    <property type="project" value="InterPro"/>
</dbReference>
<dbReference type="PROSITE" id="PS01124">
    <property type="entry name" value="HTH_ARAC_FAMILY_2"/>
    <property type="match status" value="1"/>
</dbReference>
<dbReference type="Proteomes" id="UP000175968">
    <property type="component" value="Chromosome"/>
</dbReference>
<sequence>MSISITTHLPETAITNFVDSFWALHNTSDFGKNIIILPDGRIDLLFSKSTNEPYHIMLLGISTQPEQVVIAPNSVTFAISLKLPAIEYILKSSIADILDNAKNVTQIFSHIDETALDDFDTFCKNATKRIKELIPENLDKRKIKLFDLIYASKGNIAITELSKKVFWSSRQINRYFNQQLGIPLKTYCNIVRFRASFEQLKNGKLFPEGNYTDQSHFIKEIKKLSGVLPKDLYKNINDRFIQLTDLKS</sequence>
<organism evidence="2 3">
    <name type="scientific">Flavobacterium gilvum</name>
    <dbReference type="NCBI Taxonomy" id="1492737"/>
    <lineage>
        <taxon>Bacteria</taxon>
        <taxon>Pseudomonadati</taxon>
        <taxon>Bacteroidota</taxon>
        <taxon>Flavobacteriia</taxon>
        <taxon>Flavobacteriales</taxon>
        <taxon>Flavobacteriaceae</taxon>
        <taxon>Flavobacterium</taxon>
    </lineage>
</organism>
<reference evidence="2 3" key="1">
    <citation type="submission" date="2016-10" db="EMBL/GenBank/DDBJ databases">
        <title>Flavobacterium gilvum sp. nov., isolated from stream water.</title>
        <authorList>
            <person name="Shin S.-K."/>
            <person name="Cho Y.-J."/>
            <person name="Yi H."/>
        </authorList>
    </citation>
    <scope>NUCLEOTIDE SEQUENCE [LARGE SCALE GENOMIC DNA]</scope>
    <source>
        <strain evidence="2 3">EM1308</strain>
    </source>
</reference>
<dbReference type="AlphaFoldDB" id="A0AAC9I4C6"/>
<feature type="domain" description="HTH araC/xylS-type" evidence="1">
    <location>
        <begin position="128"/>
        <end position="235"/>
    </location>
</feature>
<dbReference type="RefSeq" id="WP_035638045.1">
    <property type="nucleotide sequence ID" value="NZ_CP017479.1"/>
</dbReference>